<reference evidence="2 3" key="1">
    <citation type="submission" date="2023-06" db="EMBL/GenBank/DDBJ databases">
        <authorList>
            <person name="Oyuntsetseg B."/>
            <person name="Kim S.B."/>
        </authorList>
    </citation>
    <scope>NUCLEOTIDE SEQUENCE [LARGE SCALE GENOMIC DNA]</scope>
    <source>
        <strain evidence="2 3">2-15</strain>
    </source>
</reference>
<evidence type="ECO:0000313" key="2">
    <source>
        <dbReference type="EMBL" id="WIX76678.1"/>
    </source>
</evidence>
<gene>
    <name evidence="2" type="ORF">QRX50_35270</name>
</gene>
<evidence type="ECO:0000313" key="3">
    <source>
        <dbReference type="Proteomes" id="UP001236014"/>
    </source>
</evidence>
<name>A0A9Y2IE40_9PSEU</name>
<dbReference type="InterPro" id="IPR050644">
    <property type="entry name" value="PG_Glycine_Bridge_Synth"/>
</dbReference>
<dbReference type="PANTHER" id="PTHR36174">
    <property type="entry name" value="LIPID II:GLYCINE GLYCYLTRANSFERASE"/>
    <property type="match status" value="1"/>
</dbReference>
<dbReference type="Proteomes" id="UP001236014">
    <property type="component" value="Chromosome"/>
</dbReference>
<protein>
    <submittedName>
        <fullName evidence="2">GNAT family N-acetyltransferase</fullName>
        <ecNumber evidence="2">2.3.1.-</ecNumber>
    </submittedName>
</protein>
<dbReference type="AlphaFoldDB" id="A0A9Y2IE40"/>
<keyword evidence="2" id="KW-0808">Transferase</keyword>
<dbReference type="KEGG" id="acab:QRX50_35270"/>
<proteinExistence type="predicted"/>
<dbReference type="RefSeq" id="WP_285967426.1">
    <property type="nucleotide sequence ID" value="NZ_CP127294.1"/>
</dbReference>
<evidence type="ECO:0000259" key="1">
    <source>
        <dbReference type="Pfam" id="PF13480"/>
    </source>
</evidence>
<dbReference type="SUPFAM" id="SSF55729">
    <property type="entry name" value="Acyl-CoA N-acyltransferases (Nat)"/>
    <property type="match status" value="1"/>
</dbReference>
<dbReference type="GO" id="GO:0016746">
    <property type="term" value="F:acyltransferase activity"/>
    <property type="evidence" value="ECO:0007669"/>
    <property type="project" value="UniProtKB-KW"/>
</dbReference>
<keyword evidence="3" id="KW-1185">Reference proteome</keyword>
<feature type="domain" description="BioF2-like acetyltransferase" evidence="1">
    <location>
        <begin position="170"/>
        <end position="311"/>
    </location>
</feature>
<dbReference type="Gene3D" id="3.40.630.30">
    <property type="match status" value="1"/>
</dbReference>
<keyword evidence="2" id="KW-0012">Acyltransferase</keyword>
<dbReference type="Pfam" id="PF13480">
    <property type="entry name" value="Acetyltransf_6"/>
    <property type="match status" value="1"/>
</dbReference>
<dbReference type="EC" id="2.3.1.-" evidence="2"/>
<dbReference type="InterPro" id="IPR016181">
    <property type="entry name" value="Acyl_CoA_acyltransferase"/>
</dbReference>
<organism evidence="2 3">
    <name type="scientific">Amycolatopsis carbonis</name>
    <dbReference type="NCBI Taxonomy" id="715471"/>
    <lineage>
        <taxon>Bacteria</taxon>
        <taxon>Bacillati</taxon>
        <taxon>Actinomycetota</taxon>
        <taxon>Actinomycetes</taxon>
        <taxon>Pseudonocardiales</taxon>
        <taxon>Pseudonocardiaceae</taxon>
        <taxon>Amycolatopsis</taxon>
    </lineage>
</organism>
<dbReference type="PANTHER" id="PTHR36174:SF1">
    <property type="entry name" value="LIPID II:GLYCINE GLYCYLTRANSFERASE"/>
    <property type="match status" value="1"/>
</dbReference>
<dbReference type="InterPro" id="IPR038740">
    <property type="entry name" value="BioF2-like_GNAT_dom"/>
</dbReference>
<accession>A0A9Y2IE40</accession>
<dbReference type="EMBL" id="CP127294">
    <property type="protein sequence ID" value="WIX76678.1"/>
    <property type="molecule type" value="Genomic_DNA"/>
</dbReference>
<sequence>MKNLSDGQVYVPAADSLVKMISPAPRAEWVAIMRSDPYALESQSPEWADAMCDARRLRDVSRLYETAGGRTLVLPMLWRPLAAAFLPAEQSNPPACGLGGILAAGGVQAGEVNAVLEDLAKRRVVVQSVSPGPLAMDAWRDAHHPRALVHPHHVHLLDLQGGWDEVWAQRFTKNSRRGVRTAERRGVTVERGTGGELVPEFYALMERAVLRWARQQHEPAWLARRRLHRRDPLEKFEAIGRRLGDRFQVWVARVDGRPAAASLVARGVNAHDFRGAMDERLKHYRATDLIQARAIQDACEAGCRYYYLGESGTGTLGQFKERFGARRIVSPEFRFERLPVTRVERGIKTTIKKMIGFQD</sequence>